<sequence>MKIGEDGHGLKNFKDLSLPKQLPEACEVLVCSFQARNRNSYVKRYCTISLVQIQGTTSPSISITYLHYGYDISVVEELVSFLPQFLAPLFLICCIAKDLSF</sequence>
<dbReference type="Proteomes" id="UP001359559">
    <property type="component" value="Unassembled WGS sequence"/>
</dbReference>
<reference evidence="1 2" key="1">
    <citation type="submission" date="2024-01" db="EMBL/GenBank/DDBJ databases">
        <title>The genomes of 5 underutilized Papilionoideae crops provide insights into root nodulation and disease resistance.</title>
        <authorList>
            <person name="Yuan L."/>
        </authorList>
    </citation>
    <scope>NUCLEOTIDE SEQUENCE [LARGE SCALE GENOMIC DNA]</scope>
    <source>
        <strain evidence="1">LY-2023</strain>
        <tissue evidence="1">Leaf</tissue>
    </source>
</reference>
<dbReference type="EMBL" id="JAYKXN010000001">
    <property type="protein sequence ID" value="KAK7317378.1"/>
    <property type="molecule type" value="Genomic_DNA"/>
</dbReference>
<comment type="caution">
    <text evidence="1">The sequence shown here is derived from an EMBL/GenBank/DDBJ whole genome shotgun (WGS) entry which is preliminary data.</text>
</comment>
<gene>
    <name evidence="1" type="ORF">RJT34_01543</name>
</gene>
<protein>
    <submittedName>
        <fullName evidence="1">Uncharacterized protein</fullName>
    </submittedName>
</protein>
<organism evidence="1 2">
    <name type="scientific">Clitoria ternatea</name>
    <name type="common">Butterfly pea</name>
    <dbReference type="NCBI Taxonomy" id="43366"/>
    <lineage>
        <taxon>Eukaryota</taxon>
        <taxon>Viridiplantae</taxon>
        <taxon>Streptophyta</taxon>
        <taxon>Embryophyta</taxon>
        <taxon>Tracheophyta</taxon>
        <taxon>Spermatophyta</taxon>
        <taxon>Magnoliopsida</taxon>
        <taxon>eudicotyledons</taxon>
        <taxon>Gunneridae</taxon>
        <taxon>Pentapetalae</taxon>
        <taxon>rosids</taxon>
        <taxon>fabids</taxon>
        <taxon>Fabales</taxon>
        <taxon>Fabaceae</taxon>
        <taxon>Papilionoideae</taxon>
        <taxon>50 kb inversion clade</taxon>
        <taxon>NPAAA clade</taxon>
        <taxon>indigoferoid/millettioid clade</taxon>
        <taxon>Phaseoleae</taxon>
        <taxon>Clitoria</taxon>
    </lineage>
</organism>
<keyword evidence="2" id="KW-1185">Reference proteome</keyword>
<accession>A0AAN9KJG3</accession>
<evidence type="ECO:0000313" key="2">
    <source>
        <dbReference type="Proteomes" id="UP001359559"/>
    </source>
</evidence>
<name>A0AAN9KJG3_CLITE</name>
<evidence type="ECO:0000313" key="1">
    <source>
        <dbReference type="EMBL" id="KAK7317378.1"/>
    </source>
</evidence>
<dbReference type="AlphaFoldDB" id="A0AAN9KJG3"/>
<proteinExistence type="predicted"/>